<dbReference type="EMBL" id="BTGU01006043">
    <property type="protein sequence ID" value="GMN33863.1"/>
    <property type="molecule type" value="Genomic_DNA"/>
</dbReference>
<dbReference type="AlphaFoldDB" id="A0AA88CT40"/>
<dbReference type="EMBL" id="BTGU01006042">
    <property type="protein sequence ID" value="GMN33845.1"/>
    <property type="molecule type" value="Genomic_DNA"/>
</dbReference>
<protein>
    <submittedName>
        <fullName evidence="2">Uncharacterized protein</fullName>
    </submittedName>
</protein>
<organism evidence="2 3">
    <name type="scientific">Ficus carica</name>
    <name type="common">Common fig</name>
    <dbReference type="NCBI Taxonomy" id="3494"/>
    <lineage>
        <taxon>Eukaryota</taxon>
        <taxon>Viridiplantae</taxon>
        <taxon>Streptophyta</taxon>
        <taxon>Embryophyta</taxon>
        <taxon>Tracheophyta</taxon>
        <taxon>Spermatophyta</taxon>
        <taxon>Magnoliopsida</taxon>
        <taxon>eudicotyledons</taxon>
        <taxon>Gunneridae</taxon>
        <taxon>Pentapetalae</taxon>
        <taxon>rosids</taxon>
        <taxon>fabids</taxon>
        <taxon>Rosales</taxon>
        <taxon>Moraceae</taxon>
        <taxon>Ficeae</taxon>
        <taxon>Ficus</taxon>
    </lineage>
</organism>
<evidence type="ECO:0000313" key="2">
    <source>
        <dbReference type="EMBL" id="GMN33863.1"/>
    </source>
</evidence>
<gene>
    <name evidence="1" type="ORF">TIFTF001_048299</name>
    <name evidence="2" type="ORF">TIFTF001_048300</name>
</gene>
<name>A0AA88CT40_FICCA</name>
<evidence type="ECO:0000313" key="1">
    <source>
        <dbReference type="EMBL" id="GMN33845.1"/>
    </source>
</evidence>
<accession>A0AA88CT40</accession>
<proteinExistence type="predicted"/>
<keyword evidence="3" id="KW-1185">Reference proteome</keyword>
<reference evidence="2" key="1">
    <citation type="submission" date="2023-07" db="EMBL/GenBank/DDBJ databases">
        <title>draft genome sequence of fig (Ficus carica).</title>
        <authorList>
            <person name="Takahashi T."/>
            <person name="Nishimura K."/>
        </authorList>
    </citation>
    <scope>NUCLEOTIDE SEQUENCE</scope>
</reference>
<dbReference type="Proteomes" id="UP001187192">
    <property type="component" value="Unassembled WGS sequence"/>
</dbReference>
<sequence>MASVLARCGWVPDLVAGLAQWLKRWNGLEHCGWSAAMADLLLG</sequence>
<evidence type="ECO:0000313" key="3">
    <source>
        <dbReference type="Proteomes" id="UP001187192"/>
    </source>
</evidence>
<comment type="caution">
    <text evidence="2">The sequence shown here is derived from an EMBL/GenBank/DDBJ whole genome shotgun (WGS) entry which is preliminary data.</text>
</comment>